<evidence type="ECO:0000256" key="2">
    <source>
        <dbReference type="ARBA" id="ARBA00022475"/>
    </source>
</evidence>
<keyword evidence="3 6" id="KW-0812">Transmembrane</keyword>
<dbReference type="Pfam" id="PF01943">
    <property type="entry name" value="Polysacc_synt"/>
    <property type="match status" value="1"/>
</dbReference>
<name>A0A433X7E3_9HYPH</name>
<dbReference type="RefSeq" id="WP_127188755.1">
    <property type="nucleotide sequence ID" value="NZ_RZNJ01000004.1"/>
</dbReference>
<sequence>MLTQLSRRSILRSFAGVSGLYLLGIPLLLVANIVLARTLSVADFGIFGFALSMATVLAIPVSGGLPMLLIREVAGYAQSKNWPAYRGVVIEAYRWVVLVSFAICLVFLVWNAVSRDMLAQHLLIAFIIVPFFGLNAIRNGILKGLGRSFLAEWPNQVLQPTLLILGYLGLAKLGLTSAANALWWYFAVTVLVFGLASIMLWRVQPPVVGEASSDETDQPRWRRALLPFMIMSATALLSTQVAVLISGFMGQEEVVAYLRVAERGAMFVIIPFHVLSTIIGPHMVAAIRSGDIGQQRDIVRQSSQLMFLTSLPLAISILLVGPQILGLLFGSPYDENSYLPMVIVSVPQVISMAFGHAGMLLTMGGRERIVLASQALALCVNITLCILLIGPFGAVGASIGVAAGVMTSTAMNVFLVKRHLGFIPGILLRPSNR</sequence>
<organism evidence="7 8">
    <name type="scientific">Arsenicitalea aurantiaca</name>
    <dbReference type="NCBI Taxonomy" id="1783274"/>
    <lineage>
        <taxon>Bacteria</taxon>
        <taxon>Pseudomonadati</taxon>
        <taxon>Pseudomonadota</taxon>
        <taxon>Alphaproteobacteria</taxon>
        <taxon>Hyphomicrobiales</taxon>
        <taxon>Devosiaceae</taxon>
        <taxon>Arsenicitalea</taxon>
    </lineage>
</organism>
<comment type="caution">
    <text evidence="7">The sequence shown here is derived from an EMBL/GenBank/DDBJ whole genome shotgun (WGS) entry which is preliminary data.</text>
</comment>
<evidence type="ECO:0000313" key="8">
    <source>
        <dbReference type="Proteomes" id="UP000281547"/>
    </source>
</evidence>
<evidence type="ECO:0000256" key="6">
    <source>
        <dbReference type="SAM" id="Phobius"/>
    </source>
</evidence>
<feature type="transmembrane region" description="Helical" evidence="6">
    <location>
        <begin position="265"/>
        <end position="284"/>
    </location>
</feature>
<feature type="transmembrane region" description="Helical" evidence="6">
    <location>
        <begin position="305"/>
        <end position="325"/>
    </location>
</feature>
<protein>
    <submittedName>
        <fullName evidence="7">Uncharacterized protein</fullName>
    </submittedName>
</protein>
<feature type="transmembrane region" description="Helical" evidence="6">
    <location>
        <begin position="181"/>
        <end position="203"/>
    </location>
</feature>
<accession>A0A433X7E3</accession>
<evidence type="ECO:0000313" key="7">
    <source>
        <dbReference type="EMBL" id="RUT29975.1"/>
    </source>
</evidence>
<dbReference type="AlphaFoldDB" id="A0A433X7E3"/>
<evidence type="ECO:0000256" key="3">
    <source>
        <dbReference type="ARBA" id="ARBA00022692"/>
    </source>
</evidence>
<dbReference type="OrthoDB" id="9803878at2"/>
<dbReference type="InterPro" id="IPR050833">
    <property type="entry name" value="Poly_Biosynth_Transport"/>
</dbReference>
<dbReference type="PANTHER" id="PTHR30250:SF11">
    <property type="entry name" value="O-ANTIGEN TRANSPORTER-RELATED"/>
    <property type="match status" value="1"/>
</dbReference>
<feature type="transmembrane region" description="Helical" evidence="6">
    <location>
        <begin position="369"/>
        <end position="389"/>
    </location>
</feature>
<feature type="transmembrane region" description="Helical" evidence="6">
    <location>
        <begin position="395"/>
        <end position="416"/>
    </location>
</feature>
<feature type="transmembrane region" description="Helical" evidence="6">
    <location>
        <begin position="92"/>
        <end position="112"/>
    </location>
</feature>
<keyword evidence="4 6" id="KW-1133">Transmembrane helix</keyword>
<evidence type="ECO:0000256" key="5">
    <source>
        <dbReference type="ARBA" id="ARBA00023136"/>
    </source>
</evidence>
<reference evidence="7 8" key="1">
    <citation type="journal article" date="2016" name="Int. J. Syst. Evol. Microbiol.">
        <title>Arsenicitalea aurantiaca gen. nov., sp. nov., a new member of the family Hyphomicrobiaceae, isolated from high-arsenic sediment.</title>
        <authorList>
            <person name="Mu Y."/>
            <person name="Zhou L."/>
            <person name="Zeng X.C."/>
            <person name="Liu L."/>
            <person name="Pan Y."/>
            <person name="Chen X."/>
            <person name="Wang J."/>
            <person name="Li S."/>
            <person name="Li W.J."/>
            <person name="Wang Y."/>
        </authorList>
    </citation>
    <scope>NUCLEOTIDE SEQUENCE [LARGE SCALE GENOMIC DNA]</scope>
    <source>
        <strain evidence="7 8">42-50</strain>
    </source>
</reference>
<keyword evidence="8" id="KW-1185">Reference proteome</keyword>
<dbReference type="Proteomes" id="UP000281547">
    <property type="component" value="Unassembled WGS sequence"/>
</dbReference>
<feature type="transmembrane region" description="Helical" evidence="6">
    <location>
        <begin position="337"/>
        <end position="357"/>
    </location>
</feature>
<dbReference type="InterPro" id="IPR002797">
    <property type="entry name" value="Polysacc_synth"/>
</dbReference>
<evidence type="ECO:0000256" key="1">
    <source>
        <dbReference type="ARBA" id="ARBA00004651"/>
    </source>
</evidence>
<feature type="transmembrane region" description="Helical" evidence="6">
    <location>
        <begin position="224"/>
        <end position="245"/>
    </location>
</feature>
<comment type="subcellular location">
    <subcellularLocation>
        <location evidence="1">Cell membrane</location>
        <topology evidence="1">Multi-pass membrane protein</topology>
    </subcellularLocation>
</comment>
<feature type="transmembrane region" description="Helical" evidence="6">
    <location>
        <begin position="157"/>
        <end position="175"/>
    </location>
</feature>
<feature type="transmembrane region" description="Helical" evidence="6">
    <location>
        <begin position="118"/>
        <end position="137"/>
    </location>
</feature>
<keyword evidence="5 6" id="KW-0472">Membrane</keyword>
<dbReference type="GO" id="GO:0005886">
    <property type="term" value="C:plasma membrane"/>
    <property type="evidence" value="ECO:0007669"/>
    <property type="project" value="UniProtKB-SubCell"/>
</dbReference>
<dbReference type="EMBL" id="RZNJ01000004">
    <property type="protein sequence ID" value="RUT29975.1"/>
    <property type="molecule type" value="Genomic_DNA"/>
</dbReference>
<dbReference type="PANTHER" id="PTHR30250">
    <property type="entry name" value="PST FAMILY PREDICTED COLANIC ACID TRANSPORTER"/>
    <property type="match status" value="1"/>
</dbReference>
<feature type="transmembrane region" description="Helical" evidence="6">
    <location>
        <begin position="20"/>
        <end position="40"/>
    </location>
</feature>
<proteinExistence type="predicted"/>
<keyword evidence="2" id="KW-1003">Cell membrane</keyword>
<evidence type="ECO:0000256" key="4">
    <source>
        <dbReference type="ARBA" id="ARBA00022989"/>
    </source>
</evidence>
<gene>
    <name evidence="7" type="ORF">EMQ25_11580</name>
</gene>
<feature type="transmembrane region" description="Helical" evidence="6">
    <location>
        <begin position="46"/>
        <end position="71"/>
    </location>
</feature>